<sequence length="62" mass="6698">MTRTEHALPLPSLVPDVANMCAIVRDELHRAGRSAEDAEIRVGDGELLATYDTPRAAVVAVR</sequence>
<accession>A0ABU7WTW4</accession>
<proteinExistence type="predicted"/>
<evidence type="ECO:0000313" key="2">
    <source>
        <dbReference type="Proteomes" id="UP001348265"/>
    </source>
</evidence>
<keyword evidence="2" id="KW-1185">Reference proteome</keyword>
<dbReference type="EMBL" id="JAVFKM010000006">
    <property type="protein sequence ID" value="MEF3114504.1"/>
    <property type="molecule type" value="Genomic_DNA"/>
</dbReference>
<organism evidence="1 2">
    <name type="scientific">Streptomyces chrestomyceticus</name>
    <dbReference type="NCBI Taxonomy" id="68185"/>
    <lineage>
        <taxon>Bacteria</taxon>
        <taxon>Bacillati</taxon>
        <taxon>Actinomycetota</taxon>
        <taxon>Actinomycetes</taxon>
        <taxon>Kitasatosporales</taxon>
        <taxon>Streptomycetaceae</taxon>
        <taxon>Streptomyces</taxon>
    </lineage>
</organism>
<dbReference type="RefSeq" id="WP_331786934.1">
    <property type="nucleotide sequence ID" value="NZ_JAVFKM010000006.1"/>
</dbReference>
<comment type="caution">
    <text evidence="1">The sequence shown here is derived from an EMBL/GenBank/DDBJ whole genome shotgun (WGS) entry which is preliminary data.</text>
</comment>
<reference evidence="1 2" key="1">
    <citation type="submission" date="2023-08" db="EMBL/GenBank/DDBJ databases">
        <authorList>
            <person name="Sharma P."/>
            <person name="Verma V."/>
            <person name="Mohan M.K."/>
            <person name="Dubey A.K."/>
        </authorList>
    </citation>
    <scope>NUCLEOTIDE SEQUENCE [LARGE SCALE GENOMIC DNA]</scope>
    <source>
        <strain evidence="1 2">ADP4</strain>
    </source>
</reference>
<protein>
    <submittedName>
        <fullName evidence="1">Uncharacterized protein</fullName>
    </submittedName>
</protein>
<gene>
    <name evidence="1" type="ORF">RB636_15125</name>
</gene>
<evidence type="ECO:0000313" key="1">
    <source>
        <dbReference type="EMBL" id="MEF3114504.1"/>
    </source>
</evidence>
<name>A0ABU7WTW4_9ACTN</name>
<dbReference type="Proteomes" id="UP001348265">
    <property type="component" value="Unassembled WGS sequence"/>
</dbReference>